<evidence type="ECO:0000313" key="2">
    <source>
        <dbReference type="EMBL" id="GIG52453.1"/>
    </source>
</evidence>
<evidence type="ECO:0000256" key="1">
    <source>
        <dbReference type="SAM" id="MobiDB-lite"/>
    </source>
</evidence>
<evidence type="ECO:0000313" key="3">
    <source>
        <dbReference type="Proteomes" id="UP000660611"/>
    </source>
</evidence>
<dbReference type="Proteomes" id="UP000660611">
    <property type="component" value="Unassembled WGS sequence"/>
</dbReference>
<reference evidence="2" key="1">
    <citation type="submission" date="2021-01" db="EMBL/GenBank/DDBJ databases">
        <title>Whole genome shotgun sequence of Dactylosporangium siamense NBRC 106093.</title>
        <authorList>
            <person name="Komaki H."/>
            <person name="Tamura T."/>
        </authorList>
    </citation>
    <scope>NUCLEOTIDE SEQUENCE</scope>
    <source>
        <strain evidence="2">NBRC 106093</strain>
    </source>
</reference>
<dbReference type="AlphaFoldDB" id="A0A919UJ93"/>
<evidence type="ECO:0008006" key="4">
    <source>
        <dbReference type="Google" id="ProtNLM"/>
    </source>
</evidence>
<sequence>MSGEVAGHRVGPRPAARLTQVDPTTAAGHPVQATDPTQHRHAWVFTGSLDGVAVVDTRPDQPDWTLTGQASAFVNGTTTVSAVELGWAPQLQTTGSDAEGSVTPGPQVNPRMQQGNSLIGLESGSVLGSTSPGSGLGTQHLRADLTLWIPDTSPTGTYVSTLTLTLISP</sequence>
<proteinExistence type="predicted"/>
<comment type="caution">
    <text evidence="2">The sequence shown here is derived from an EMBL/GenBank/DDBJ whole genome shotgun (WGS) entry which is preliminary data.</text>
</comment>
<accession>A0A919UJ93</accession>
<name>A0A919UJ93_9ACTN</name>
<dbReference type="EMBL" id="BONQ01000179">
    <property type="protein sequence ID" value="GIG52453.1"/>
    <property type="molecule type" value="Genomic_DNA"/>
</dbReference>
<feature type="region of interest" description="Disordered" evidence="1">
    <location>
        <begin position="1"/>
        <end position="33"/>
    </location>
</feature>
<organism evidence="2 3">
    <name type="scientific">Dactylosporangium siamense</name>
    <dbReference type="NCBI Taxonomy" id="685454"/>
    <lineage>
        <taxon>Bacteria</taxon>
        <taxon>Bacillati</taxon>
        <taxon>Actinomycetota</taxon>
        <taxon>Actinomycetes</taxon>
        <taxon>Micromonosporales</taxon>
        <taxon>Micromonosporaceae</taxon>
        <taxon>Dactylosporangium</taxon>
    </lineage>
</organism>
<gene>
    <name evidence="2" type="ORF">Dsi01nite_104940</name>
</gene>
<keyword evidence="3" id="KW-1185">Reference proteome</keyword>
<protein>
    <recommendedName>
        <fullName evidence="4">WxL domain-containing protein</fullName>
    </recommendedName>
</protein>